<evidence type="ECO:0000256" key="5">
    <source>
        <dbReference type="ARBA" id="ARBA00022741"/>
    </source>
</evidence>
<feature type="domain" description="EngC GTPase" evidence="11">
    <location>
        <begin position="114"/>
        <end position="259"/>
    </location>
</feature>
<evidence type="ECO:0000256" key="10">
    <source>
        <dbReference type="HAMAP-Rule" id="MF_01820"/>
    </source>
</evidence>
<keyword evidence="6 10" id="KW-0378">Hydrolase</keyword>
<keyword evidence="5 10" id="KW-0547">Nucleotide-binding</keyword>
<evidence type="ECO:0000256" key="8">
    <source>
        <dbReference type="ARBA" id="ARBA00022884"/>
    </source>
</evidence>
<dbReference type="EC" id="3.6.1.-" evidence="10"/>
<organism evidence="13 14">
    <name type="scientific">Gordonia rubripertincta</name>
    <name type="common">Rhodococcus corallinus</name>
    <dbReference type="NCBI Taxonomy" id="36822"/>
    <lineage>
        <taxon>Bacteria</taxon>
        <taxon>Bacillati</taxon>
        <taxon>Actinomycetota</taxon>
        <taxon>Actinomycetes</taxon>
        <taxon>Mycobacteriales</taxon>
        <taxon>Gordoniaceae</taxon>
        <taxon>Gordonia</taxon>
    </lineage>
</organism>
<feature type="binding site" evidence="10">
    <location>
        <begin position="203"/>
        <end position="211"/>
    </location>
    <ligand>
        <name>GTP</name>
        <dbReference type="ChEBI" id="CHEBI:37565"/>
    </ligand>
</feature>
<keyword evidence="2 10" id="KW-0690">Ribosome biogenesis</keyword>
<comment type="cofactor">
    <cofactor evidence="10">
        <name>Zn(2+)</name>
        <dbReference type="ChEBI" id="CHEBI:29105"/>
    </cofactor>
    <text evidence="10">Binds 1 zinc ion per subunit.</text>
</comment>
<accession>A0ABT4MRX6</accession>
<gene>
    <name evidence="10 13" type="primary">rsgA</name>
    <name evidence="13" type="ORF">O4213_07075</name>
</gene>
<dbReference type="Gene3D" id="1.10.40.50">
    <property type="entry name" value="Probable gtpase engc, domain 3"/>
    <property type="match status" value="1"/>
</dbReference>
<dbReference type="Gene3D" id="3.40.50.300">
    <property type="entry name" value="P-loop containing nucleotide triphosphate hydrolases"/>
    <property type="match status" value="1"/>
</dbReference>
<feature type="domain" description="CP-type G" evidence="12">
    <location>
        <begin position="104"/>
        <end position="261"/>
    </location>
</feature>
<keyword evidence="4 10" id="KW-0699">rRNA-binding</keyword>
<feature type="binding site" evidence="10">
    <location>
        <position position="297"/>
    </location>
    <ligand>
        <name>Zn(2+)</name>
        <dbReference type="ChEBI" id="CHEBI:29105"/>
    </ligand>
</feature>
<keyword evidence="14" id="KW-1185">Reference proteome</keyword>
<keyword evidence="3 10" id="KW-0479">Metal-binding</keyword>
<feature type="binding site" evidence="10">
    <location>
        <position position="284"/>
    </location>
    <ligand>
        <name>Zn(2+)</name>
        <dbReference type="ChEBI" id="CHEBI:29105"/>
    </ligand>
</feature>
<dbReference type="HAMAP" id="MF_01820">
    <property type="entry name" value="GTPase_RsgA"/>
    <property type="match status" value="1"/>
</dbReference>
<proteinExistence type="inferred from homology"/>
<reference evidence="13" key="1">
    <citation type="submission" date="2022-12" db="EMBL/GenBank/DDBJ databases">
        <authorList>
            <person name="Krivoruchko A.V."/>
            <person name="Elkin A."/>
        </authorList>
    </citation>
    <scope>NUCLEOTIDE SEQUENCE</scope>
    <source>
        <strain evidence="13">IEGM 1388</strain>
    </source>
</reference>
<feature type="binding site" evidence="10">
    <location>
        <position position="289"/>
    </location>
    <ligand>
        <name>Zn(2+)</name>
        <dbReference type="ChEBI" id="CHEBI:29105"/>
    </ligand>
</feature>
<comment type="subunit">
    <text evidence="10">Monomer. Associates with 30S ribosomal subunit, binds 16S rRNA.</text>
</comment>
<dbReference type="InterPro" id="IPR010914">
    <property type="entry name" value="RsgA_GTPase_dom"/>
</dbReference>
<evidence type="ECO:0000256" key="4">
    <source>
        <dbReference type="ARBA" id="ARBA00022730"/>
    </source>
</evidence>
<feature type="binding site" evidence="10">
    <location>
        <position position="291"/>
    </location>
    <ligand>
        <name>Zn(2+)</name>
        <dbReference type="ChEBI" id="CHEBI:29105"/>
    </ligand>
</feature>
<evidence type="ECO:0000256" key="9">
    <source>
        <dbReference type="ARBA" id="ARBA00023134"/>
    </source>
</evidence>
<dbReference type="SUPFAM" id="SSF52540">
    <property type="entry name" value="P-loop containing nucleoside triphosphate hydrolases"/>
    <property type="match status" value="1"/>
</dbReference>
<dbReference type="PROSITE" id="PS51721">
    <property type="entry name" value="G_CP"/>
    <property type="match status" value="1"/>
</dbReference>
<dbReference type="RefSeq" id="WP_301570254.1">
    <property type="nucleotide sequence ID" value="NZ_JAPWIE010000002.1"/>
</dbReference>
<dbReference type="NCBIfam" id="TIGR00157">
    <property type="entry name" value="ribosome small subunit-dependent GTPase A"/>
    <property type="match status" value="1"/>
</dbReference>
<dbReference type="CDD" id="cd01854">
    <property type="entry name" value="YjeQ_EngC"/>
    <property type="match status" value="1"/>
</dbReference>
<protein>
    <recommendedName>
        <fullName evidence="10">Small ribosomal subunit biogenesis GTPase RsgA</fullName>
        <ecNumber evidence="10">3.6.1.-</ecNumber>
    </recommendedName>
</protein>
<evidence type="ECO:0000313" key="13">
    <source>
        <dbReference type="EMBL" id="MCZ4549737.1"/>
    </source>
</evidence>
<evidence type="ECO:0000256" key="3">
    <source>
        <dbReference type="ARBA" id="ARBA00022723"/>
    </source>
</evidence>
<evidence type="ECO:0000259" key="12">
    <source>
        <dbReference type="PROSITE" id="PS51721"/>
    </source>
</evidence>
<dbReference type="InterPro" id="IPR027417">
    <property type="entry name" value="P-loop_NTPase"/>
</dbReference>
<keyword evidence="8 10" id="KW-0694">RNA-binding</keyword>
<evidence type="ECO:0000259" key="11">
    <source>
        <dbReference type="PROSITE" id="PS50936"/>
    </source>
</evidence>
<dbReference type="PANTHER" id="PTHR32120">
    <property type="entry name" value="SMALL RIBOSOMAL SUBUNIT BIOGENESIS GTPASE RSGA"/>
    <property type="match status" value="1"/>
</dbReference>
<dbReference type="InterPro" id="IPR004881">
    <property type="entry name" value="Ribosome_biogen_GTPase_RsgA"/>
</dbReference>
<comment type="similarity">
    <text evidence="10">Belongs to the TRAFAC class YlqF/YawG GTPase family. RsgA subfamily.</text>
</comment>
<dbReference type="EMBL" id="JAPWIE010000002">
    <property type="protein sequence ID" value="MCZ4549737.1"/>
    <property type="molecule type" value="Genomic_DNA"/>
</dbReference>
<evidence type="ECO:0000313" key="14">
    <source>
        <dbReference type="Proteomes" id="UP001067235"/>
    </source>
</evidence>
<dbReference type="PANTHER" id="PTHR32120:SF10">
    <property type="entry name" value="SMALL RIBOSOMAL SUBUNIT BIOGENESIS GTPASE RSGA"/>
    <property type="match status" value="1"/>
</dbReference>
<comment type="caution">
    <text evidence="13">The sequence shown here is derived from an EMBL/GenBank/DDBJ whole genome shotgun (WGS) entry which is preliminary data.</text>
</comment>
<keyword evidence="1 10" id="KW-0963">Cytoplasm</keyword>
<feature type="binding site" evidence="10">
    <location>
        <begin position="153"/>
        <end position="156"/>
    </location>
    <ligand>
        <name>GTP</name>
        <dbReference type="ChEBI" id="CHEBI:37565"/>
    </ligand>
</feature>
<keyword evidence="7 10" id="KW-0862">Zinc</keyword>
<comment type="function">
    <text evidence="10">One of several proteins that assist in the late maturation steps of the functional core of the 30S ribosomal subunit. Helps release RbfA from mature subunits. May play a role in the assembly of ribosomal proteins into the subunit. Circularly permuted GTPase that catalyzes slow GTP hydrolysis, GTPase activity is stimulated by the 30S ribosomal subunit.</text>
</comment>
<dbReference type="Pfam" id="PF03193">
    <property type="entry name" value="RsgA_GTPase"/>
    <property type="match status" value="1"/>
</dbReference>
<evidence type="ECO:0000256" key="1">
    <source>
        <dbReference type="ARBA" id="ARBA00022490"/>
    </source>
</evidence>
<dbReference type="InterPro" id="IPR030378">
    <property type="entry name" value="G_CP_dom"/>
</dbReference>
<dbReference type="PROSITE" id="PS50936">
    <property type="entry name" value="ENGC_GTPASE"/>
    <property type="match status" value="1"/>
</dbReference>
<comment type="subcellular location">
    <subcellularLocation>
        <location evidence="10">Cytoplasm</location>
    </subcellularLocation>
</comment>
<evidence type="ECO:0000256" key="2">
    <source>
        <dbReference type="ARBA" id="ARBA00022517"/>
    </source>
</evidence>
<keyword evidence="9 10" id="KW-0342">GTP-binding</keyword>
<sequence>MSSSSKESASPHLIAHGWNDRVAHLFAPLTGANLVPGRVVCVYRGNCDVATPTGTIRVSTRSVTGSDPMSAVCTGDWAVVETVSSPRVVSVLPRSSALVRSTADRTSRQQVLAANVDIVVITISASIPLKNARVERLLAAAWDSGATPVVAVTKADLSDDVQAFSSEVSAAAVGVDVVVTSATTTEGLDALTSTLDGTAVLIGPSGAGKSTLANALLGADTLATGPVRSVDGKGRHTTVHRELRPMPGGGVLIDTPGLRALGVADVGAALENVFSDIDHLAGQCSFRDCTHRTEPGCAVADAVAAGHLAADRLERYRKLKRESDWEAARLDLRATKERKRRDKAIARDQRAMYRFRDRQR</sequence>
<evidence type="ECO:0000256" key="7">
    <source>
        <dbReference type="ARBA" id="ARBA00022833"/>
    </source>
</evidence>
<dbReference type="Proteomes" id="UP001067235">
    <property type="component" value="Unassembled WGS sequence"/>
</dbReference>
<evidence type="ECO:0000256" key="6">
    <source>
        <dbReference type="ARBA" id="ARBA00022801"/>
    </source>
</evidence>
<name>A0ABT4MRX6_GORRU</name>